<feature type="transmembrane region" description="Helical" evidence="5">
    <location>
        <begin position="100"/>
        <end position="118"/>
    </location>
</feature>
<feature type="transmembrane region" description="Helical" evidence="5">
    <location>
        <begin position="68"/>
        <end position="88"/>
    </location>
</feature>
<proteinExistence type="predicted"/>
<evidence type="ECO:0000256" key="2">
    <source>
        <dbReference type="ARBA" id="ARBA00022692"/>
    </source>
</evidence>
<dbReference type="EMBL" id="BMHP01000001">
    <property type="protein sequence ID" value="GGD52749.1"/>
    <property type="molecule type" value="Genomic_DNA"/>
</dbReference>
<dbReference type="NCBIfam" id="TIGR02840">
    <property type="entry name" value="spore_YtaF"/>
    <property type="match status" value="1"/>
</dbReference>
<keyword evidence="4 5" id="KW-0472">Membrane</keyword>
<gene>
    <name evidence="6" type="primary">ytaF</name>
    <name evidence="6" type="ORF">GCM10010911_07890</name>
</gene>
<dbReference type="InterPro" id="IPR014205">
    <property type="entry name" value="Spore_YtaF"/>
</dbReference>
<feature type="transmembrane region" description="Helical" evidence="5">
    <location>
        <begin position="34"/>
        <end position="61"/>
    </location>
</feature>
<dbReference type="PANTHER" id="PTHR35529">
    <property type="entry name" value="MANGANESE EFFLUX PUMP MNTP-RELATED"/>
    <property type="match status" value="1"/>
</dbReference>
<accession>A0A916YN77</accession>
<reference evidence="6" key="1">
    <citation type="journal article" date="2014" name="Int. J. Syst. Evol. Microbiol.">
        <title>Complete genome sequence of Corynebacterium casei LMG S-19264T (=DSM 44701T), isolated from a smear-ripened cheese.</title>
        <authorList>
            <consortium name="US DOE Joint Genome Institute (JGI-PGF)"/>
            <person name="Walter F."/>
            <person name="Albersmeier A."/>
            <person name="Kalinowski J."/>
            <person name="Ruckert C."/>
        </authorList>
    </citation>
    <scope>NUCLEOTIDE SEQUENCE</scope>
    <source>
        <strain evidence="6">CGMCC 1.15178</strain>
    </source>
</reference>
<reference evidence="6" key="2">
    <citation type="submission" date="2020-09" db="EMBL/GenBank/DDBJ databases">
        <authorList>
            <person name="Sun Q."/>
            <person name="Zhou Y."/>
        </authorList>
    </citation>
    <scope>NUCLEOTIDE SEQUENCE</scope>
    <source>
        <strain evidence="6">CGMCC 1.15178</strain>
    </source>
</reference>
<evidence type="ECO:0000313" key="6">
    <source>
        <dbReference type="EMBL" id="GGD52749.1"/>
    </source>
</evidence>
<protein>
    <submittedName>
        <fullName evidence="6">Sporulation membrane protein YtaF</fullName>
    </submittedName>
</protein>
<evidence type="ECO:0000256" key="5">
    <source>
        <dbReference type="SAM" id="Phobius"/>
    </source>
</evidence>
<dbReference type="InterPro" id="IPR003810">
    <property type="entry name" value="Mntp/YtaF"/>
</dbReference>
<feature type="transmembrane region" description="Helical" evidence="5">
    <location>
        <begin position="216"/>
        <end position="236"/>
    </location>
</feature>
<comment type="caution">
    <text evidence="6">The sequence shown here is derived from an EMBL/GenBank/DDBJ whole genome shotgun (WGS) entry which is preliminary data.</text>
</comment>
<dbReference type="Pfam" id="PF02659">
    <property type="entry name" value="Mntp"/>
    <property type="match status" value="2"/>
</dbReference>
<evidence type="ECO:0000256" key="4">
    <source>
        <dbReference type="ARBA" id="ARBA00023136"/>
    </source>
</evidence>
<evidence type="ECO:0000256" key="1">
    <source>
        <dbReference type="ARBA" id="ARBA00022475"/>
    </source>
</evidence>
<keyword evidence="7" id="KW-1185">Reference proteome</keyword>
<dbReference type="PANTHER" id="PTHR35529:SF2">
    <property type="entry name" value="SPORULATION PROTEIN YTAF-RELATED"/>
    <property type="match status" value="1"/>
</dbReference>
<dbReference type="Proteomes" id="UP000612456">
    <property type="component" value="Unassembled WGS sequence"/>
</dbReference>
<name>A0A916YN77_9BACL</name>
<feature type="transmembrane region" description="Helical" evidence="5">
    <location>
        <begin position="190"/>
        <end position="210"/>
    </location>
</feature>
<evidence type="ECO:0000256" key="3">
    <source>
        <dbReference type="ARBA" id="ARBA00022989"/>
    </source>
</evidence>
<dbReference type="AlphaFoldDB" id="A0A916YN77"/>
<sequence length="266" mass="28716">MLMGECTVLLPELKLAFKLTGKLEQSPLWEGHRLLAHGISLLLLAFAVSLDGFGVGVTYGLRRIRIPGLSIGIISLCSGLVVWLSMQIGTMLSGYLSPETAKWIGACLLMLIGCWALFQLWRRRKDAIETDTRITEASGVTKDAPEKNPKLPAVPVLLLEWKRLGIVIQILRTPQIADVDRSGIITASEALLLGIALSIDSFGAGLGAAMVGLPPLWTALVISSTSGLFLLAGMRLGFRFAAWRGMRALSVLPGLMLIIMGCLRLL</sequence>
<keyword evidence="3 5" id="KW-1133">Transmembrane helix</keyword>
<keyword evidence="1" id="KW-1003">Cell membrane</keyword>
<organism evidence="6 7">
    <name type="scientific">Paenibacillus nasutitermitis</name>
    <dbReference type="NCBI Taxonomy" id="1652958"/>
    <lineage>
        <taxon>Bacteria</taxon>
        <taxon>Bacillati</taxon>
        <taxon>Bacillota</taxon>
        <taxon>Bacilli</taxon>
        <taxon>Bacillales</taxon>
        <taxon>Paenibacillaceae</taxon>
        <taxon>Paenibacillus</taxon>
    </lineage>
</organism>
<evidence type="ECO:0000313" key="7">
    <source>
        <dbReference type="Proteomes" id="UP000612456"/>
    </source>
</evidence>
<keyword evidence="2 5" id="KW-0812">Transmembrane</keyword>